<keyword evidence="3" id="KW-1185">Reference proteome</keyword>
<reference evidence="2" key="1">
    <citation type="submission" date="2015-04" db="UniProtKB">
        <authorList>
            <consortium name="EnsemblPlants"/>
        </authorList>
    </citation>
    <scope>IDENTIFICATION</scope>
</reference>
<evidence type="ECO:0000313" key="2">
    <source>
        <dbReference type="EnsemblPlants" id="OPUNC09G01220.1"/>
    </source>
</evidence>
<protein>
    <submittedName>
        <fullName evidence="2">Uncharacterized protein</fullName>
    </submittedName>
</protein>
<accession>A0A0E0LYJ6</accession>
<feature type="compositionally biased region" description="Basic and acidic residues" evidence="1">
    <location>
        <begin position="55"/>
        <end position="75"/>
    </location>
</feature>
<reference evidence="2" key="2">
    <citation type="submission" date="2018-05" db="EMBL/GenBank/DDBJ databases">
        <title>OpunRS2 (Oryza punctata Reference Sequence Version 2).</title>
        <authorList>
            <person name="Zhang J."/>
            <person name="Kudrna D."/>
            <person name="Lee S."/>
            <person name="Talag J."/>
            <person name="Welchert J."/>
            <person name="Wing R.A."/>
        </authorList>
    </citation>
    <scope>NUCLEOTIDE SEQUENCE [LARGE SCALE GENOMIC DNA]</scope>
</reference>
<name>A0A0E0LYJ6_ORYPU</name>
<dbReference type="HOGENOM" id="CLU_1301456_0_0_1"/>
<dbReference type="Gramene" id="OPUNC09G01220.1">
    <property type="protein sequence ID" value="OPUNC09G01220.1"/>
    <property type="gene ID" value="OPUNC09G01220"/>
</dbReference>
<feature type="region of interest" description="Disordered" evidence="1">
    <location>
        <begin position="1"/>
        <end position="86"/>
    </location>
</feature>
<proteinExistence type="predicted"/>
<dbReference type="EnsemblPlants" id="OPUNC09G01220.1">
    <property type="protein sequence ID" value="OPUNC09G01220.1"/>
    <property type="gene ID" value="OPUNC09G01220"/>
</dbReference>
<evidence type="ECO:0000313" key="3">
    <source>
        <dbReference type="Proteomes" id="UP000026962"/>
    </source>
</evidence>
<dbReference type="AlphaFoldDB" id="A0A0E0LYJ6"/>
<organism evidence="2">
    <name type="scientific">Oryza punctata</name>
    <name type="common">Red rice</name>
    <dbReference type="NCBI Taxonomy" id="4537"/>
    <lineage>
        <taxon>Eukaryota</taxon>
        <taxon>Viridiplantae</taxon>
        <taxon>Streptophyta</taxon>
        <taxon>Embryophyta</taxon>
        <taxon>Tracheophyta</taxon>
        <taxon>Spermatophyta</taxon>
        <taxon>Magnoliopsida</taxon>
        <taxon>Liliopsida</taxon>
        <taxon>Poales</taxon>
        <taxon>Poaceae</taxon>
        <taxon>BOP clade</taxon>
        <taxon>Oryzoideae</taxon>
        <taxon>Oryzeae</taxon>
        <taxon>Oryzinae</taxon>
        <taxon>Oryza</taxon>
    </lineage>
</organism>
<evidence type="ECO:0000256" key="1">
    <source>
        <dbReference type="SAM" id="MobiDB-lite"/>
    </source>
</evidence>
<dbReference type="Proteomes" id="UP000026962">
    <property type="component" value="Chromosome 9"/>
</dbReference>
<feature type="compositionally biased region" description="Polar residues" evidence="1">
    <location>
        <begin position="9"/>
        <end position="18"/>
    </location>
</feature>
<sequence>MGFSVRNVDVTSEVTVTSPCGKPPTLSSPNPNLGGYGVGARRRAEAGGQVAAAHTQREEEASARRVGGDGTRREGAAPCAARSLPASEERAAAASARKEGASPFAVQELAGAQRMGAGDACTWGGSAVHMLHLLRQGRRPRPRQAQRPRRVSPEFHLVSITGIKVKMPRLPAQQPAGYPTILAPDNRICIPFYYLSSMATNAGNMEEDQKSS</sequence>